<feature type="transmembrane region" description="Helical" evidence="9">
    <location>
        <begin position="385"/>
        <end position="409"/>
    </location>
</feature>
<dbReference type="Proteomes" id="UP001222932">
    <property type="component" value="Unassembled WGS sequence"/>
</dbReference>
<evidence type="ECO:0000256" key="9">
    <source>
        <dbReference type="SAM" id="Phobius"/>
    </source>
</evidence>
<feature type="transmembrane region" description="Helical" evidence="9">
    <location>
        <begin position="72"/>
        <end position="95"/>
    </location>
</feature>
<accession>A0AAD3YE68</accession>
<evidence type="ECO:0000256" key="8">
    <source>
        <dbReference type="SAM" id="MobiDB-lite"/>
    </source>
</evidence>
<dbReference type="PANTHER" id="PTHR23501">
    <property type="entry name" value="MAJOR FACILITATOR SUPERFAMILY"/>
    <property type="match status" value="1"/>
</dbReference>
<dbReference type="GO" id="GO:0022857">
    <property type="term" value="F:transmembrane transporter activity"/>
    <property type="evidence" value="ECO:0007669"/>
    <property type="project" value="InterPro"/>
</dbReference>
<dbReference type="GO" id="GO:0006811">
    <property type="term" value="P:monoatomic ion transport"/>
    <property type="evidence" value="ECO:0007669"/>
    <property type="project" value="UniProtKB-KW"/>
</dbReference>
<dbReference type="Pfam" id="PF07690">
    <property type="entry name" value="MFS_1"/>
    <property type="match status" value="1"/>
</dbReference>
<comment type="similarity">
    <text evidence="2">Belongs to the major facilitator superfamily.</text>
</comment>
<dbReference type="InterPro" id="IPR020846">
    <property type="entry name" value="MFS_dom"/>
</dbReference>
<feature type="transmembrane region" description="Helical" evidence="9">
    <location>
        <begin position="343"/>
        <end position="365"/>
    </location>
</feature>
<dbReference type="PROSITE" id="PS50850">
    <property type="entry name" value="MFS"/>
    <property type="match status" value="1"/>
</dbReference>
<keyword evidence="7 9" id="KW-0472">Membrane</keyword>
<proteinExistence type="inferred from homology"/>
<dbReference type="InterPro" id="IPR011701">
    <property type="entry name" value="MFS"/>
</dbReference>
<keyword evidence="12" id="KW-1185">Reference proteome</keyword>
<dbReference type="FunFam" id="1.20.1250.20:FF:000197">
    <property type="entry name" value="Siderophore iron transporter 1"/>
    <property type="match status" value="1"/>
</dbReference>
<keyword evidence="4 9" id="KW-0812">Transmembrane</keyword>
<dbReference type="AlphaFoldDB" id="A0AAD3YE68"/>
<feature type="transmembrane region" description="Helical" evidence="9">
    <location>
        <begin position="280"/>
        <end position="301"/>
    </location>
</feature>
<keyword evidence="3" id="KW-0813">Transport</keyword>
<gene>
    <name evidence="11" type="ORF">CspeluHIS016_0601310</name>
</gene>
<evidence type="ECO:0000256" key="7">
    <source>
        <dbReference type="ARBA" id="ARBA00023136"/>
    </source>
</evidence>
<feature type="transmembrane region" description="Helical" evidence="9">
    <location>
        <begin position="556"/>
        <end position="575"/>
    </location>
</feature>
<feature type="transmembrane region" description="Helical" evidence="9">
    <location>
        <begin position="313"/>
        <end position="331"/>
    </location>
</feature>
<evidence type="ECO:0000256" key="6">
    <source>
        <dbReference type="ARBA" id="ARBA00023065"/>
    </source>
</evidence>
<feature type="transmembrane region" description="Helical" evidence="9">
    <location>
        <begin position="225"/>
        <end position="247"/>
    </location>
</feature>
<organism evidence="11 12">
    <name type="scientific">Cutaneotrichosporon spelunceum</name>
    <dbReference type="NCBI Taxonomy" id="1672016"/>
    <lineage>
        <taxon>Eukaryota</taxon>
        <taxon>Fungi</taxon>
        <taxon>Dikarya</taxon>
        <taxon>Basidiomycota</taxon>
        <taxon>Agaricomycotina</taxon>
        <taxon>Tremellomycetes</taxon>
        <taxon>Trichosporonales</taxon>
        <taxon>Trichosporonaceae</taxon>
        <taxon>Cutaneotrichosporon</taxon>
    </lineage>
</organism>
<sequence length="625" mass="68461">MKFSEKEADLLANTSPDSADAKSSYPAGDAAAYGGNDRMSDTDTLLSDSDLKPMGVLKVEAAEAFWTPKTRWILFISLLLAAYVYSLDGMTTYLYNAAAWSQFGQHSSLGTIQTANSIIIAVGKPFWAKLSDAYGRGEAFLALALFYGVGYAIIAGAQGAGAMYAGQVIYTLGYTGLQILLQIIVADLTTLRWRALVNSILTVWFIMNAFVAAEISARVTNWRWGYGMFAIMMPATLLPVIISLLWAQRKGAQILKERGVRALKESRVSRLKRALIEMDFVGLILLGMSLALILLTFALVYKAKGQWKNASMIAMLVVGCVLFPVFLVYEWKVPARPVFPMRWFRRLPIFGACLIGFLDFVSFYLQFTYLFSFASVTVEWDKPQYLTYFTYTQTLCLTFFGICAGALMAWTRRFKWMITVGLCIRLLGCGLMLHARGPSGNMASLVMCQVLQGIGGGIAHTAMMVAAQASVSHIDVATVTAVVLLLTEVGNSVGSAAATGLWQQYMPGELATFVPTNNQTLLTELFGDMTSIVALPSGDPIKEGAITAYEHMMHRLVLGATIVAILPIIVSIFMIKDIRLTDSQNAFDGKDLEGRPVAEADELYQVEKEEMAERARQRGASVTAA</sequence>
<evidence type="ECO:0000256" key="1">
    <source>
        <dbReference type="ARBA" id="ARBA00004141"/>
    </source>
</evidence>
<feature type="transmembrane region" description="Helical" evidence="9">
    <location>
        <begin position="195"/>
        <end position="213"/>
    </location>
</feature>
<evidence type="ECO:0000259" key="10">
    <source>
        <dbReference type="PROSITE" id="PS50850"/>
    </source>
</evidence>
<dbReference type="PANTHER" id="PTHR23501:SF87">
    <property type="entry name" value="SIDEROPHORE IRON TRANSPORTER 2"/>
    <property type="match status" value="1"/>
</dbReference>
<dbReference type="SUPFAM" id="SSF103473">
    <property type="entry name" value="MFS general substrate transporter"/>
    <property type="match status" value="1"/>
</dbReference>
<evidence type="ECO:0000313" key="12">
    <source>
        <dbReference type="Proteomes" id="UP001222932"/>
    </source>
</evidence>
<evidence type="ECO:0000256" key="4">
    <source>
        <dbReference type="ARBA" id="ARBA00022692"/>
    </source>
</evidence>
<dbReference type="GO" id="GO:0005886">
    <property type="term" value="C:plasma membrane"/>
    <property type="evidence" value="ECO:0007669"/>
    <property type="project" value="TreeGrafter"/>
</dbReference>
<evidence type="ECO:0000256" key="2">
    <source>
        <dbReference type="ARBA" id="ARBA00008335"/>
    </source>
</evidence>
<feature type="domain" description="Major facilitator superfamily (MFS) profile" evidence="10">
    <location>
        <begin position="74"/>
        <end position="579"/>
    </location>
</feature>
<dbReference type="Gene3D" id="1.20.1250.20">
    <property type="entry name" value="MFS general substrate transporter like domains"/>
    <property type="match status" value="2"/>
</dbReference>
<evidence type="ECO:0000256" key="3">
    <source>
        <dbReference type="ARBA" id="ARBA00022448"/>
    </source>
</evidence>
<dbReference type="EMBL" id="BTCM01000006">
    <property type="protein sequence ID" value="GMK58689.1"/>
    <property type="molecule type" value="Genomic_DNA"/>
</dbReference>
<evidence type="ECO:0000313" key="11">
    <source>
        <dbReference type="EMBL" id="GMK58689.1"/>
    </source>
</evidence>
<protein>
    <recommendedName>
        <fullName evidence="10">Major facilitator superfamily (MFS) profile domain-containing protein</fullName>
    </recommendedName>
</protein>
<comment type="subcellular location">
    <subcellularLocation>
        <location evidence="1">Membrane</location>
        <topology evidence="1">Multi-pass membrane protein</topology>
    </subcellularLocation>
</comment>
<feature type="transmembrane region" description="Helical" evidence="9">
    <location>
        <begin position="168"/>
        <end position="188"/>
    </location>
</feature>
<evidence type="ECO:0000256" key="5">
    <source>
        <dbReference type="ARBA" id="ARBA00022989"/>
    </source>
</evidence>
<reference evidence="11" key="2">
    <citation type="submission" date="2023-06" db="EMBL/GenBank/DDBJ databases">
        <authorList>
            <person name="Kobayashi Y."/>
            <person name="Kayamori A."/>
            <person name="Aoki K."/>
            <person name="Shiwa Y."/>
            <person name="Fujita N."/>
            <person name="Sugita T."/>
            <person name="Iwasaki W."/>
            <person name="Tanaka N."/>
            <person name="Takashima M."/>
        </authorList>
    </citation>
    <scope>NUCLEOTIDE SEQUENCE</scope>
    <source>
        <strain evidence="11">HIS016</strain>
    </source>
</reference>
<dbReference type="InterPro" id="IPR036259">
    <property type="entry name" value="MFS_trans_sf"/>
</dbReference>
<reference evidence="11" key="1">
    <citation type="journal article" date="2023" name="BMC Genomics">
        <title>Chromosome-level genome assemblies of Cutaneotrichosporon spp. (Trichosporonales, Basidiomycota) reveal imbalanced evolution between nucleotide sequences and chromosome synteny.</title>
        <authorList>
            <person name="Kobayashi Y."/>
            <person name="Kayamori A."/>
            <person name="Aoki K."/>
            <person name="Shiwa Y."/>
            <person name="Matsutani M."/>
            <person name="Fujita N."/>
            <person name="Sugita T."/>
            <person name="Iwasaki W."/>
            <person name="Tanaka N."/>
            <person name="Takashima M."/>
        </authorList>
    </citation>
    <scope>NUCLEOTIDE SEQUENCE</scope>
    <source>
        <strain evidence="11">HIS016</strain>
    </source>
</reference>
<feature type="transmembrane region" description="Helical" evidence="9">
    <location>
        <begin position="107"/>
        <end position="127"/>
    </location>
</feature>
<name>A0AAD3YE68_9TREE</name>
<comment type="caution">
    <text evidence="11">The sequence shown here is derived from an EMBL/GenBank/DDBJ whole genome shotgun (WGS) entry which is preliminary data.</text>
</comment>
<feature type="transmembrane region" description="Helical" evidence="9">
    <location>
        <begin position="139"/>
        <end position="162"/>
    </location>
</feature>
<keyword evidence="5 9" id="KW-1133">Transmembrane helix</keyword>
<feature type="region of interest" description="Disordered" evidence="8">
    <location>
        <begin position="1"/>
        <end position="36"/>
    </location>
</feature>
<keyword evidence="6" id="KW-0406">Ion transport</keyword>